<organism evidence="10 11">
    <name type="scientific">Datura stramonium</name>
    <name type="common">Jimsonweed</name>
    <name type="synonym">Common thornapple</name>
    <dbReference type="NCBI Taxonomy" id="4076"/>
    <lineage>
        <taxon>Eukaryota</taxon>
        <taxon>Viridiplantae</taxon>
        <taxon>Streptophyta</taxon>
        <taxon>Embryophyta</taxon>
        <taxon>Tracheophyta</taxon>
        <taxon>Spermatophyta</taxon>
        <taxon>Magnoliopsida</taxon>
        <taxon>eudicotyledons</taxon>
        <taxon>Gunneridae</taxon>
        <taxon>Pentapetalae</taxon>
        <taxon>asterids</taxon>
        <taxon>lamiids</taxon>
        <taxon>Solanales</taxon>
        <taxon>Solanaceae</taxon>
        <taxon>Solanoideae</taxon>
        <taxon>Datureae</taxon>
        <taxon>Datura</taxon>
    </lineage>
</organism>
<evidence type="ECO:0000256" key="8">
    <source>
        <dbReference type="SAM" id="SignalP"/>
    </source>
</evidence>
<evidence type="ECO:0000256" key="2">
    <source>
        <dbReference type="ARBA" id="ARBA00022741"/>
    </source>
</evidence>
<dbReference type="InterPro" id="IPR032872">
    <property type="entry name" value="WAK_assoc_C"/>
</dbReference>
<feature type="binding site" evidence="6">
    <location>
        <position position="351"/>
    </location>
    <ligand>
        <name>ATP</name>
        <dbReference type="ChEBI" id="CHEBI:30616"/>
    </ligand>
</feature>
<protein>
    <recommendedName>
        <fullName evidence="9">Protein kinase domain-containing protein</fullName>
    </recommendedName>
</protein>
<keyword evidence="1" id="KW-0808">Transferase</keyword>
<evidence type="ECO:0000313" key="11">
    <source>
        <dbReference type="Proteomes" id="UP000823775"/>
    </source>
</evidence>
<feature type="domain" description="Protein kinase" evidence="9">
    <location>
        <begin position="323"/>
        <end position="595"/>
    </location>
</feature>
<dbReference type="InterPro" id="IPR008271">
    <property type="entry name" value="Ser/Thr_kinase_AS"/>
</dbReference>
<dbReference type="InterPro" id="IPR000719">
    <property type="entry name" value="Prot_kinase_dom"/>
</dbReference>
<evidence type="ECO:0000256" key="7">
    <source>
        <dbReference type="SAM" id="Phobius"/>
    </source>
</evidence>
<gene>
    <name evidence="10" type="ORF">HAX54_026082</name>
</gene>
<dbReference type="SUPFAM" id="SSF56112">
    <property type="entry name" value="Protein kinase-like (PK-like)"/>
    <property type="match status" value="1"/>
</dbReference>
<dbReference type="Pfam" id="PF00069">
    <property type="entry name" value="Pkinase"/>
    <property type="match status" value="1"/>
</dbReference>
<dbReference type="SMART" id="SM00220">
    <property type="entry name" value="S_TKc"/>
    <property type="match status" value="1"/>
</dbReference>
<dbReference type="PROSITE" id="PS00108">
    <property type="entry name" value="PROTEIN_KINASE_ST"/>
    <property type="match status" value="1"/>
</dbReference>
<feature type="signal peptide" evidence="8">
    <location>
        <begin position="1"/>
        <end position="23"/>
    </location>
</feature>
<keyword evidence="8" id="KW-0732">Signal</keyword>
<dbReference type="InterPro" id="IPR017441">
    <property type="entry name" value="Protein_kinase_ATP_BS"/>
</dbReference>
<comment type="caution">
    <text evidence="10">The sequence shown here is derived from an EMBL/GenBank/DDBJ whole genome shotgun (WGS) entry which is preliminary data.</text>
</comment>
<keyword evidence="7" id="KW-1133">Transmembrane helix</keyword>
<dbReference type="PANTHER" id="PTHR46008:SF9">
    <property type="entry name" value="LEAF RUST 10 DISEASE-RESISTANCE LOCUS RECEPTOR-LIKE PROTEIN KINASE-LIKE 1.1"/>
    <property type="match status" value="1"/>
</dbReference>
<dbReference type="InterPro" id="IPR011009">
    <property type="entry name" value="Kinase-like_dom_sf"/>
</dbReference>
<dbReference type="Gene3D" id="3.30.200.20">
    <property type="entry name" value="Phosphorylase Kinase, domain 1"/>
    <property type="match status" value="1"/>
</dbReference>
<feature type="transmembrane region" description="Helical" evidence="7">
    <location>
        <begin position="250"/>
        <end position="274"/>
    </location>
</feature>
<keyword evidence="4 6" id="KW-0067">ATP-binding</keyword>
<dbReference type="Pfam" id="PF14380">
    <property type="entry name" value="WAK_assoc"/>
    <property type="match status" value="1"/>
</dbReference>
<keyword evidence="11" id="KW-1185">Reference proteome</keyword>
<dbReference type="EMBL" id="JACEIK010000317">
    <property type="protein sequence ID" value="MCD7454788.1"/>
    <property type="molecule type" value="Genomic_DNA"/>
</dbReference>
<keyword evidence="5" id="KW-0325">Glycoprotein</keyword>
<dbReference type="Proteomes" id="UP000823775">
    <property type="component" value="Unassembled WGS sequence"/>
</dbReference>
<feature type="chain" id="PRO_5045762966" description="Protein kinase domain-containing protein" evidence="8">
    <location>
        <begin position="24"/>
        <end position="663"/>
    </location>
</feature>
<keyword evidence="7" id="KW-0472">Membrane</keyword>
<evidence type="ECO:0000256" key="1">
    <source>
        <dbReference type="ARBA" id="ARBA00022679"/>
    </source>
</evidence>
<evidence type="ECO:0000259" key="9">
    <source>
        <dbReference type="PROSITE" id="PS50011"/>
    </source>
</evidence>
<evidence type="ECO:0000256" key="5">
    <source>
        <dbReference type="ARBA" id="ARBA00023180"/>
    </source>
</evidence>
<name>A0ABS8S6N3_DATST</name>
<keyword evidence="3" id="KW-0418">Kinase</keyword>
<dbReference type="PANTHER" id="PTHR46008">
    <property type="entry name" value="LEAF RUST 10 DISEASE-RESISTANCE LOCUS RECEPTOR-LIKE PROTEIN KINASE-LIKE 1.4"/>
    <property type="match status" value="1"/>
</dbReference>
<proteinExistence type="predicted"/>
<sequence>MDLFSWFFVFIFFHFWCFDSAEGQNTAYSSCTEEFQCGNLRNLSFPFYKSTELHCGLCKVDCEVRPNPIIELDRVKYQALNKYDVFITLKDSSLGELLKKNSCQIFDRNLSLPISPSITYRLRPSVTLFKCNRSQKSIHEEVFNSKIYQSYNVCESFILYYNTSVDYYQGFPLPSSCSFIRLPIPQSSEAKSNESNLFDLLTDEVILGWTVSDECNQCYYTGGRCQTDNTTNKFQCYNTNTNKGHRKVKVIVAVSAFIGSLVGLCAIACVLWFYKWRKNGSSPFLSRNTSGISMIHHELEERCEYLGIPVFSYAELEEATDKFNSSRKLGDGGYGTVYYGKLRDGKELAVKSLYEHNHRQMQQFINEIEILTRLRHPNLVTLYGCTSRRCRELFLVYEYIPNGTIADHLHGHRAKDKLLTWPIRLKIAIETASALAYLHASDIIHRDVKTNNILLDNEFCVKVADFGLSKLFPNDVTHISTAPQGTPGYVDPQYHECYQLTDKSDVYSFGVVLVELISSKPAVDMNRHMHEINLANYAMNRILKCAFDEVIDPSLGFETDAEVRRMTTSVAELAFQCLQVVKDMRPTMEEVHKMLKTIKDGEWKTCNHKKDTNSYNTKPRTVKVSCYPSETDDAVLLKKNSPASPDTVIDTWASSSTTTSTGG</sequence>
<reference evidence="10 11" key="1">
    <citation type="journal article" date="2021" name="BMC Genomics">
        <title>Datura genome reveals duplications of psychoactive alkaloid biosynthetic genes and high mutation rate following tissue culture.</title>
        <authorList>
            <person name="Rajewski A."/>
            <person name="Carter-House D."/>
            <person name="Stajich J."/>
            <person name="Litt A."/>
        </authorList>
    </citation>
    <scope>NUCLEOTIDE SEQUENCE [LARGE SCALE GENOMIC DNA]</scope>
    <source>
        <strain evidence="10">AR-01</strain>
    </source>
</reference>
<evidence type="ECO:0000256" key="4">
    <source>
        <dbReference type="ARBA" id="ARBA00022840"/>
    </source>
</evidence>
<evidence type="ECO:0000313" key="10">
    <source>
        <dbReference type="EMBL" id="MCD7454788.1"/>
    </source>
</evidence>
<keyword evidence="7" id="KW-0812">Transmembrane</keyword>
<evidence type="ECO:0000256" key="3">
    <source>
        <dbReference type="ARBA" id="ARBA00022777"/>
    </source>
</evidence>
<keyword evidence="2 6" id="KW-0547">Nucleotide-binding</keyword>
<dbReference type="Gene3D" id="1.10.510.10">
    <property type="entry name" value="Transferase(Phosphotransferase) domain 1"/>
    <property type="match status" value="1"/>
</dbReference>
<dbReference type="PROSITE" id="PS00107">
    <property type="entry name" value="PROTEIN_KINASE_ATP"/>
    <property type="match status" value="1"/>
</dbReference>
<dbReference type="PROSITE" id="PS50011">
    <property type="entry name" value="PROTEIN_KINASE_DOM"/>
    <property type="match status" value="1"/>
</dbReference>
<evidence type="ECO:0000256" key="6">
    <source>
        <dbReference type="PROSITE-ProRule" id="PRU10141"/>
    </source>
</evidence>
<accession>A0ABS8S6N3</accession>